<reference evidence="2" key="2">
    <citation type="journal article" date="2018" name="Mol. Plant Microbe Interact.">
        <title>Genome sequence resources for the wheat stripe rust pathogen (Puccinia striiformis f. sp. tritici) and the barley stripe rust pathogen (Puccinia striiformis f. sp. hordei).</title>
        <authorList>
            <person name="Xia C."/>
            <person name="Wang M."/>
            <person name="Yin C."/>
            <person name="Cornejo O.E."/>
            <person name="Hulbert S.H."/>
            <person name="Chen X."/>
        </authorList>
    </citation>
    <scope>NUCLEOTIDE SEQUENCE [LARGE SCALE GENOMIC DNA]</scope>
    <source>
        <strain evidence="2">93-210</strain>
    </source>
</reference>
<evidence type="ECO:0000313" key="2">
    <source>
        <dbReference type="Proteomes" id="UP001060170"/>
    </source>
</evidence>
<protein>
    <submittedName>
        <fullName evidence="1">Uncharacterized protein</fullName>
    </submittedName>
</protein>
<sequence>MTHLTAGGRRVATQSADALVHPGLYILHGPHTVSRKLDGQLNPTNTSEYTTPELINLSPPTFVTFTVFPASLSTTSFHTGFYSDPYAKHLHHMCYFIVAMMIISPLSSPFTSVFQCVLIASVSDPVSHWALHLDWCFYRAICFSPKSYTTQGDLTASFDVEPLRHTPGGVERASKPANTH</sequence>
<accession>A0ACC0EBE0</accession>
<reference evidence="2" key="1">
    <citation type="journal article" date="2018" name="BMC Genomics">
        <title>Genomic insights into host adaptation between the wheat stripe rust pathogen (Puccinia striiformis f. sp. tritici) and the barley stripe rust pathogen (Puccinia striiformis f. sp. hordei).</title>
        <authorList>
            <person name="Xia C."/>
            <person name="Wang M."/>
            <person name="Yin C."/>
            <person name="Cornejo O.E."/>
            <person name="Hulbert S.H."/>
            <person name="Chen X."/>
        </authorList>
    </citation>
    <scope>NUCLEOTIDE SEQUENCE [LARGE SCALE GENOMIC DNA]</scope>
    <source>
        <strain evidence="2">93-210</strain>
    </source>
</reference>
<name>A0ACC0EBE0_9BASI</name>
<evidence type="ECO:0000313" key="1">
    <source>
        <dbReference type="EMBL" id="KAI7949779.1"/>
    </source>
</evidence>
<dbReference type="EMBL" id="CM045872">
    <property type="protein sequence ID" value="KAI7949779.1"/>
    <property type="molecule type" value="Genomic_DNA"/>
</dbReference>
<proteinExistence type="predicted"/>
<keyword evidence="2" id="KW-1185">Reference proteome</keyword>
<dbReference type="Proteomes" id="UP001060170">
    <property type="component" value="Chromosome 8"/>
</dbReference>
<organism evidence="1 2">
    <name type="scientific">Puccinia striiformis f. sp. tritici</name>
    <dbReference type="NCBI Taxonomy" id="168172"/>
    <lineage>
        <taxon>Eukaryota</taxon>
        <taxon>Fungi</taxon>
        <taxon>Dikarya</taxon>
        <taxon>Basidiomycota</taxon>
        <taxon>Pucciniomycotina</taxon>
        <taxon>Pucciniomycetes</taxon>
        <taxon>Pucciniales</taxon>
        <taxon>Pucciniaceae</taxon>
        <taxon>Puccinia</taxon>
    </lineage>
</organism>
<reference evidence="1 2" key="3">
    <citation type="journal article" date="2022" name="Microbiol. Spectr.">
        <title>Folding features and dynamics of 3D genome architecture in plant fungal pathogens.</title>
        <authorList>
            <person name="Xia C."/>
        </authorList>
    </citation>
    <scope>NUCLEOTIDE SEQUENCE [LARGE SCALE GENOMIC DNA]</scope>
    <source>
        <strain evidence="1 2">93-210</strain>
    </source>
</reference>
<gene>
    <name evidence="1" type="ORF">MJO28_008600</name>
</gene>
<comment type="caution">
    <text evidence="1">The sequence shown here is derived from an EMBL/GenBank/DDBJ whole genome shotgun (WGS) entry which is preliminary data.</text>
</comment>